<gene>
    <name evidence="1" type="ORF">MILVUS5_LOCUS27552</name>
</gene>
<accession>A0ACB0L061</accession>
<organism evidence="1 2">
    <name type="scientific">Trifolium pratense</name>
    <name type="common">Red clover</name>
    <dbReference type="NCBI Taxonomy" id="57577"/>
    <lineage>
        <taxon>Eukaryota</taxon>
        <taxon>Viridiplantae</taxon>
        <taxon>Streptophyta</taxon>
        <taxon>Embryophyta</taxon>
        <taxon>Tracheophyta</taxon>
        <taxon>Spermatophyta</taxon>
        <taxon>Magnoliopsida</taxon>
        <taxon>eudicotyledons</taxon>
        <taxon>Gunneridae</taxon>
        <taxon>Pentapetalae</taxon>
        <taxon>rosids</taxon>
        <taxon>fabids</taxon>
        <taxon>Fabales</taxon>
        <taxon>Fabaceae</taxon>
        <taxon>Papilionoideae</taxon>
        <taxon>50 kb inversion clade</taxon>
        <taxon>NPAAA clade</taxon>
        <taxon>Hologalegina</taxon>
        <taxon>IRL clade</taxon>
        <taxon>Trifolieae</taxon>
        <taxon>Trifolium</taxon>
    </lineage>
</organism>
<reference evidence="1" key="1">
    <citation type="submission" date="2023-10" db="EMBL/GenBank/DDBJ databases">
        <authorList>
            <person name="Rodriguez Cubillos JULIANA M."/>
            <person name="De Vega J."/>
        </authorList>
    </citation>
    <scope>NUCLEOTIDE SEQUENCE</scope>
</reference>
<comment type="caution">
    <text evidence="1">The sequence shown here is derived from an EMBL/GenBank/DDBJ whole genome shotgun (WGS) entry which is preliminary data.</text>
</comment>
<dbReference type="Proteomes" id="UP001177021">
    <property type="component" value="Unassembled WGS sequence"/>
</dbReference>
<keyword evidence="2" id="KW-1185">Reference proteome</keyword>
<evidence type="ECO:0000313" key="2">
    <source>
        <dbReference type="Proteomes" id="UP001177021"/>
    </source>
</evidence>
<proteinExistence type="predicted"/>
<name>A0ACB0L061_TRIPR</name>
<evidence type="ECO:0000313" key="1">
    <source>
        <dbReference type="EMBL" id="CAJ2661917.1"/>
    </source>
</evidence>
<protein>
    <submittedName>
        <fullName evidence="1">Uncharacterized protein</fullName>
    </submittedName>
</protein>
<dbReference type="EMBL" id="CASHSV030000409">
    <property type="protein sequence ID" value="CAJ2661917.1"/>
    <property type="molecule type" value="Genomic_DNA"/>
</dbReference>
<sequence length="644" mass="72721">MKIVSLNLRGWGSSAKRRRLSQLLVSGMFDLCLLQETKKATFDDYMIEHLWGHKNVEWVAKESVGLSGGLLIMWNAGLFKVKFSFTSDSFLGLCVEWKEGTLYIINVYSPCNLSGKRKLWNDLLEFKLNNEQGDWCVGGDFNAVMKEGERQGSSSFSRINERMEFCQFAEAIELIDVPVAGKKFTWFSADGKANSRLDRFMLSENFIEKGAVSGHGLATVTFQIIARFAEYQGQEGFYNQGKIKEIERGAARLEQGDDNELLIQPFSEEEVRDVVWSCDGNKSPGPDGFNFNFLKECWSTLKFDVMTFLYEFHHNAVLPKAIIASFLALIPKKDHPQQLSDYRPICLIGILYKLLSKLLAGRLKNMMGKLISNCQTAFIPGRQILDGVVVLNEIIDLAKRRKDCCLFFKVDFERAYDTINWNYLERMMVKMGFAENWMSWMRACIFNSSMSVFVNGSPSQDFTVGKGLRQGDPLSPFLFLLAAEGLTGMVKKAVEIGKFIGYKVSDSIGFELLQFADDTILLGECSWDNVRTMKSILRGFELVSGLKINFVKSKIYGINVDSNFLAAASTYLDCKSDSIQFKFLGLPVGANPRRQATWKPIVESMLKRLSSWNARNLSIGGTSLYHSSVGEDSAEFSLEWRKGG</sequence>